<comment type="caution">
    <text evidence="2">The sequence shown here is derived from an EMBL/GenBank/DDBJ whole genome shotgun (WGS) entry which is preliminary data.</text>
</comment>
<gene>
    <name evidence="2" type="ORF">HFP15_39030</name>
</gene>
<dbReference type="InterPro" id="IPR052339">
    <property type="entry name" value="Fe-S_Maturation_MIP18"/>
</dbReference>
<feature type="domain" description="MIP18 family-like" evidence="1">
    <location>
        <begin position="21"/>
        <end position="92"/>
    </location>
</feature>
<dbReference type="RefSeq" id="WP_168523080.1">
    <property type="nucleotide sequence ID" value="NZ_JAAXLS010000068.1"/>
</dbReference>
<protein>
    <submittedName>
        <fullName evidence="2">Metal-sulfur cluster assembly factor</fullName>
    </submittedName>
</protein>
<organism evidence="2 3">
    <name type="scientific">Amycolatopsis acididurans</name>
    <dbReference type="NCBI Taxonomy" id="2724524"/>
    <lineage>
        <taxon>Bacteria</taxon>
        <taxon>Bacillati</taxon>
        <taxon>Actinomycetota</taxon>
        <taxon>Actinomycetes</taxon>
        <taxon>Pseudonocardiales</taxon>
        <taxon>Pseudonocardiaceae</taxon>
        <taxon>Amycolatopsis</taxon>
    </lineage>
</organism>
<keyword evidence="3" id="KW-1185">Reference proteome</keyword>
<accession>A0ABX1JJ45</accession>
<dbReference type="EMBL" id="JAAXLS010000068">
    <property type="protein sequence ID" value="NKQ58854.1"/>
    <property type="molecule type" value="Genomic_DNA"/>
</dbReference>
<evidence type="ECO:0000313" key="2">
    <source>
        <dbReference type="EMBL" id="NKQ58854.1"/>
    </source>
</evidence>
<sequence>MTDQGRSRPDVTTLAAGPVTEDVVLNLLGDVIDPELGVDIVNLGLVYGVEIGATAVVVRMTLTTPGCPLGAYLDDEVTRCLTQLPGMPAVLVDLVWEPRWSPAMMTDEAKRMLGWSR</sequence>
<name>A0ABX1JJ45_9PSEU</name>
<dbReference type="InterPro" id="IPR034904">
    <property type="entry name" value="FSCA_dom_sf"/>
</dbReference>
<dbReference type="InterPro" id="IPR002744">
    <property type="entry name" value="MIP18-like"/>
</dbReference>
<dbReference type="Pfam" id="PF01883">
    <property type="entry name" value="FeS_assembly_P"/>
    <property type="match status" value="1"/>
</dbReference>
<evidence type="ECO:0000259" key="1">
    <source>
        <dbReference type="Pfam" id="PF01883"/>
    </source>
</evidence>
<reference evidence="2 3" key="1">
    <citation type="submission" date="2020-04" db="EMBL/GenBank/DDBJ databases">
        <title>Novel species.</title>
        <authorList>
            <person name="Teo W.F.A."/>
            <person name="Lipun K."/>
            <person name="Srisuk N."/>
            <person name="Duangmal K."/>
        </authorList>
    </citation>
    <scope>NUCLEOTIDE SEQUENCE [LARGE SCALE GENOMIC DNA]</scope>
    <source>
        <strain evidence="2 3">K13G38</strain>
    </source>
</reference>
<dbReference type="Gene3D" id="3.30.300.130">
    <property type="entry name" value="Fe-S cluster assembly (FSCA)"/>
    <property type="match status" value="1"/>
</dbReference>
<dbReference type="Proteomes" id="UP000715441">
    <property type="component" value="Unassembled WGS sequence"/>
</dbReference>
<evidence type="ECO:0000313" key="3">
    <source>
        <dbReference type="Proteomes" id="UP000715441"/>
    </source>
</evidence>
<dbReference type="PANTHER" id="PTHR42831">
    <property type="entry name" value="FE-S PROTEIN MATURATION AUXILIARY FACTOR YITW"/>
    <property type="match status" value="1"/>
</dbReference>
<proteinExistence type="predicted"/>
<dbReference type="SUPFAM" id="SSF117916">
    <property type="entry name" value="Fe-S cluster assembly (FSCA) domain-like"/>
    <property type="match status" value="1"/>
</dbReference>
<dbReference type="PANTHER" id="PTHR42831:SF1">
    <property type="entry name" value="FE-S PROTEIN MATURATION AUXILIARY FACTOR YITW"/>
    <property type="match status" value="1"/>
</dbReference>